<dbReference type="InterPro" id="IPR001304">
    <property type="entry name" value="C-type_lectin-like"/>
</dbReference>
<dbReference type="InterPro" id="IPR016187">
    <property type="entry name" value="CTDL_fold"/>
</dbReference>
<keyword evidence="8" id="KW-1015">Disulfide bond</keyword>
<gene>
    <name evidence="13" type="ORF">C8N29_10123</name>
</gene>
<evidence type="ECO:0000259" key="12">
    <source>
        <dbReference type="PROSITE" id="PS50041"/>
    </source>
</evidence>
<evidence type="ECO:0000256" key="10">
    <source>
        <dbReference type="ARBA" id="ARBA00030782"/>
    </source>
</evidence>
<dbReference type="SMART" id="SM00458">
    <property type="entry name" value="RICIN"/>
    <property type="match status" value="1"/>
</dbReference>
<dbReference type="InterPro" id="IPR000772">
    <property type="entry name" value="Ricin_B_lectin"/>
</dbReference>
<evidence type="ECO:0000256" key="11">
    <source>
        <dbReference type="SAM" id="SignalP"/>
    </source>
</evidence>
<evidence type="ECO:0000256" key="7">
    <source>
        <dbReference type="ARBA" id="ARBA00023136"/>
    </source>
</evidence>
<dbReference type="PROSITE" id="PS00615">
    <property type="entry name" value="C_TYPE_LECTIN_1"/>
    <property type="match status" value="1"/>
</dbReference>
<evidence type="ECO:0000256" key="6">
    <source>
        <dbReference type="ARBA" id="ARBA00022989"/>
    </source>
</evidence>
<dbReference type="Gene3D" id="3.10.100.10">
    <property type="entry name" value="Mannose-Binding Protein A, subunit A"/>
    <property type="match status" value="1"/>
</dbReference>
<evidence type="ECO:0000256" key="9">
    <source>
        <dbReference type="ARBA" id="ARBA00030474"/>
    </source>
</evidence>
<name>A0A2T5J2W4_9GAMM</name>
<evidence type="ECO:0000256" key="5">
    <source>
        <dbReference type="ARBA" id="ARBA00022692"/>
    </source>
</evidence>
<dbReference type="AlphaFoldDB" id="A0A2T5J2W4"/>
<keyword evidence="6" id="KW-1133">Transmembrane helix</keyword>
<dbReference type="SMART" id="SM00148">
    <property type="entry name" value="PLCXc"/>
    <property type="match status" value="1"/>
</dbReference>
<evidence type="ECO:0000256" key="2">
    <source>
        <dbReference type="ARBA" id="ARBA00004370"/>
    </source>
</evidence>
<dbReference type="InterPro" id="IPR016186">
    <property type="entry name" value="C-type_lectin-like/link_sf"/>
</dbReference>
<dbReference type="GO" id="GO:0006629">
    <property type="term" value="P:lipid metabolic process"/>
    <property type="evidence" value="ECO:0007669"/>
    <property type="project" value="InterPro"/>
</dbReference>
<proteinExistence type="predicted"/>
<dbReference type="GO" id="GO:0016020">
    <property type="term" value="C:membrane"/>
    <property type="evidence" value="ECO:0007669"/>
    <property type="project" value="UniProtKB-SubCell"/>
</dbReference>
<dbReference type="SUPFAM" id="SSF51695">
    <property type="entry name" value="PLC-like phosphodiesterases"/>
    <property type="match status" value="1"/>
</dbReference>
<comment type="subcellular location">
    <subcellularLocation>
        <location evidence="2">Membrane</location>
    </subcellularLocation>
</comment>
<dbReference type="Pfam" id="PF00652">
    <property type="entry name" value="Ricin_B_lectin"/>
    <property type="match status" value="1"/>
</dbReference>
<dbReference type="EMBL" id="QAON01000001">
    <property type="protein sequence ID" value="PTQ90954.1"/>
    <property type="molecule type" value="Genomic_DNA"/>
</dbReference>
<protein>
    <recommendedName>
        <fullName evidence="4">1-phosphatidylinositol phosphodiesterase</fullName>
        <ecNumber evidence="3">4.6.1.13</ecNumber>
    </recommendedName>
    <alternativeName>
        <fullName evidence="9">Phosphatidylinositol diacylglycerol-lyase</fullName>
    </alternativeName>
    <alternativeName>
        <fullName evidence="10">Phosphatidylinositol-specific phospholipase C</fullName>
    </alternativeName>
</protein>
<dbReference type="PANTHER" id="PTHR35518:SF2">
    <property type="entry name" value="MAINTENANCE OF TELOMERE CAPPING PROTEIN 6"/>
    <property type="match status" value="1"/>
</dbReference>
<dbReference type="SUPFAM" id="SSF56436">
    <property type="entry name" value="C-type lectin-like"/>
    <property type="match status" value="1"/>
</dbReference>
<feature type="signal peptide" evidence="11">
    <location>
        <begin position="1"/>
        <end position="19"/>
    </location>
</feature>
<evidence type="ECO:0000256" key="3">
    <source>
        <dbReference type="ARBA" id="ARBA00012581"/>
    </source>
</evidence>
<evidence type="ECO:0000256" key="1">
    <source>
        <dbReference type="ARBA" id="ARBA00001316"/>
    </source>
</evidence>
<dbReference type="InterPro" id="IPR017946">
    <property type="entry name" value="PLC-like_Pdiesterase_TIM-brl"/>
</dbReference>
<comment type="caution">
    <text evidence="13">The sequence shown here is derived from an EMBL/GenBank/DDBJ whole genome shotgun (WGS) entry which is preliminary data.</text>
</comment>
<dbReference type="EC" id="4.6.1.13" evidence="3"/>
<dbReference type="InterPro" id="IPR035992">
    <property type="entry name" value="Ricin_B-like_lectins"/>
</dbReference>
<dbReference type="GO" id="GO:0008081">
    <property type="term" value="F:phosphoric diester hydrolase activity"/>
    <property type="evidence" value="ECO:0007669"/>
    <property type="project" value="InterPro"/>
</dbReference>
<keyword evidence="5" id="KW-0812">Transmembrane</keyword>
<dbReference type="InterPro" id="IPR051008">
    <property type="entry name" value="Telomere_Capping_Maintenance"/>
</dbReference>
<comment type="catalytic activity">
    <reaction evidence="1">
        <text>a 1,2-diacyl-sn-glycero-3-phospho-(1D-myo-inositol) = 1D-myo-inositol 1,2-cyclic phosphate + a 1,2-diacyl-sn-glycerol</text>
        <dbReference type="Rhea" id="RHEA:17093"/>
        <dbReference type="ChEBI" id="CHEBI:17815"/>
        <dbReference type="ChEBI" id="CHEBI:57880"/>
        <dbReference type="ChEBI" id="CHEBI:58484"/>
        <dbReference type="EC" id="4.6.1.13"/>
    </reaction>
</comment>
<feature type="chain" id="PRO_5015544666" description="1-phosphatidylinositol phosphodiesterase" evidence="11">
    <location>
        <begin position="20"/>
        <end position="622"/>
    </location>
</feature>
<dbReference type="PROSITE" id="PS50041">
    <property type="entry name" value="C_TYPE_LECTIN_2"/>
    <property type="match status" value="1"/>
</dbReference>
<evidence type="ECO:0000313" key="14">
    <source>
        <dbReference type="Proteomes" id="UP000244223"/>
    </source>
</evidence>
<evidence type="ECO:0000256" key="8">
    <source>
        <dbReference type="ARBA" id="ARBA00023157"/>
    </source>
</evidence>
<keyword evidence="14" id="KW-1185">Reference proteome</keyword>
<dbReference type="PANTHER" id="PTHR35518">
    <property type="entry name" value="MAINTENANCE OF TELOMOERE CAPPING"/>
    <property type="match status" value="1"/>
</dbReference>
<dbReference type="Proteomes" id="UP000244223">
    <property type="component" value="Unassembled WGS sequence"/>
</dbReference>
<dbReference type="Gene3D" id="2.80.10.50">
    <property type="match status" value="2"/>
</dbReference>
<dbReference type="RefSeq" id="WP_204509237.1">
    <property type="nucleotide sequence ID" value="NZ_QAON01000001.1"/>
</dbReference>
<dbReference type="PROSITE" id="PS50231">
    <property type="entry name" value="RICIN_B_LECTIN"/>
    <property type="match status" value="1"/>
</dbReference>
<dbReference type="GO" id="GO:0030246">
    <property type="term" value="F:carbohydrate binding"/>
    <property type="evidence" value="ECO:0007669"/>
    <property type="project" value="UniProtKB-KW"/>
</dbReference>
<dbReference type="GO" id="GO:0004436">
    <property type="term" value="F:phosphatidylinositol diacylglycerol-lyase activity"/>
    <property type="evidence" value="ECO:0007669"/>
    <property type="project" value="UniProtKB-EC"/>
</dbReference>
<feature type="domain" description="C-type lectin" evidence="12">
    <location>
        <begin position="268"/>
        <end position="319"/>
    </location>
</feature>
<accession>A0A2T5J2W4</accession>
<dbReference type="Pfam" id="PF26146">
    <property type="entry name" value="PI-PLC_X"/>
    <property type="match status" value="1"/>
</dbReference>
<keyword evidence="11" id="KW-0732">Signal</keyword>
<organism evidence="13 14">
    <name type="scientific">Agitococcus lubricus</name>
    <dbReference type="NCBI Taxonomy" id="1077255"/>
    <lineage>
        <taxon>Bacteria</taxon>
        <taxon>Pseudomonadati</taxon>
        <taxon>Pseudomonadota</taxon>
        <taxon>Gammaproteobacteria</taxon>
        <taxon>Moraxellales</taxon>
        <taxon>Moraxellaceae</taxon>
        <taxon>Agitococcus</taxon>
    </lineage>
</organism>
<dbReference type="InterPro" id="IPR018378">
    <property type="entry name" value="C-type_lectin_CS"/>
</dbReference>
<dbReference type="PROSITE" id="PS50007">
    <property type="entry name" value="PIPLC_X_DOMAIN"/>
    <property type="match status" value="1"/>
</dbReference>
<dbReference type="Gene3D" id="3.20.20.190">
    <property type="entry name" value="Phosphatidylinositol (PI) phosphodiesterase"/>
    <property type="match status" value="1"/>
</dbReference>
<evidence type="ECO:0000313" key="13">
    <source>
        <dbReference type="EMBL" id="PTQ90954.1"/>
    </source>
</evidence>
<sequence length="622" mass="67793">MKKILTIASLLVSASTSFADSAWPLSQAMELQADTPVNRLQILGAHNAWNDSSATWANQVWALDKLMDNGVRNIDLDIHNDGGVVKLCHQDCGAIYAAKDSYPNELQKIANWLAAHPKEIMFIDLEDRVGNQALVEAPLKSIFGSMLYLPSDKPSNRWETPREMVAKGKRVIVKGANNTYDGSLIWDGRIFATGAAGGWNSRPVKYFDTTSCKMDGNALVLGQIYTISDSKLGKDLLPDGWVDQTGTIDSSNIPRLFACGVNNVDADRWDDSMTSAAVWSWNGGEPNNAGAAGENCAEQGSNGRWNDNNCTIIRRFACQNLNNADDWRVTSGSGAWEQGRVQCASEFAGYRFAVPVNAYQNQRLLAVNGGQSLWLNYSDKAREGKWEAYYAATNSWSSGNYGNNQKIYQTLSIAGASAVKVTVTGGLDGIGDTLQIFNGSRQLQRNLIGTNVSTSFVVNDNSVIIALNTDAAVSGNVSVQIESTTLTEVPVWKSLVNGKGKCLDLEDRNTNNGAIVHHWSCHGADSQKWWQDAQGRIHSKANPNRCIDVSGAGTGNGSKIVLWDCHSGANQVWLRGAGNSLRPAHAPNKAIDIKDAWWGAFDGQDAHLWDGQNSWGQSWTWQ</sequence>
<dbReference type="SUPFAM" id="SSF50370">
    <property type="entry name" value="Ricin B-like lectins"/>
    <property type="match status" value="1"/>
</dbReference>
<dbReference type="InterPro" id="IPR000909">
    <property type="entry name" value="PLipase_C_PInositol-sp_X_dom"/>
</dbReference>
<reference evidence="13 14" key="1">
    <citation type="submission" date="2018-04" db="EMBL/GenBank/DDBJ databases">
        <title>Genomic Encyclopedia of Archaeal and Bacterial Type Strains, Phase II (KMG-II): from individual species to whole genera.</title>
        <authorList>
            <person name="Goeker M."/>
        </authorList>
    </citation>
    <scope>NUCLEOTIDE SEQUENCE [LARGE SCALE GENOMIC DNA]</scope>
    <source>
        <strain evidence="13 14">DSM 5822</strain>
    </source>
</reference>
<keyword evidence="7" id="KW-0472">Membrane</keyword>
<evidence type="ECO:0000256" key="4">
    <source>
        <dbReference type="ARBA" id="ARBA00019758"/>
    </source>
</evidence>
<keyword evidence="13" id="KW-0430">Lectin</keyword>